<dbReference type="InterPro" id="IPR050557">
    <property type="entry name" value="RTX_toxin/Mannuronan_C5-epim"/>
</dbReference>
<dbReference type="InterPro" id="IPR018511">
    <property type="entry name" value="Hemolysin-typ_Ca-bd_CS"/>
</dbReference>
<protein>
    <recommendedName>
        <fullName evidence="6">Calcium-binding protein</fullName>
    </recommendedName>
</protein>
<evidence type="ECO:0008006" key="6">
    <source>
        <dbReference type="Google" id="ProtNLM"/>
    </source>
</evidence>
<dbReference type="GO" id="GO:0005576">
    <property type="term" value="C:extracellular region"/>
    <property type="evidence" value="ECO:0007669"/>
    <property type="project" value="UniProtKB-SubCell"/>
</dbReference>
<keyword evidence="2" id="KW-0964">Secreted</keyword>
<dbReference type="Proteomes" id="UP000475385">
    <property type="component" value="Unassembled WGS sequence"/>
</dbReference>
<proteinExistence type="predicted"/>
<dbReference type="AlphaFoldDB" id="A0A6M1LH25"/>
<evidence type="ECO:0000256" key="1">
    <source>
        <dbReference type="ARBA" id="ARBA00004613"/>
    </source>
</evidence>
<dbReference type="PROSITE" id="PS00330">
    <property type="entry name" value="HEMOLYSIN_CALCIUM"/>
    <property type="match status" value="5"/>
</dbReference>
<gene>
    <name evidence="4" type="ORF">G3576_05815</name>
</gene>
<dbReference type="RefSeq" id="WP_164693420.1">
    <property type="nucleotide sequence ID" value="NZ_JAAIKB010000002.1"/>
</dbReference>
<sequence>MNINLLVRGQSNAILLMESNGWAGAGAITKEVERLLGFDGVKDTVTLVYDRYDAGSSTAFGGTALIGDWLKPAGGGWQVGSLEQALLNEIADMPASQRDDPTAVLWLHSEYDSANASLTTEQWVSAVRYDAALVRAALGQTAATVSYNFVSAMPYWGTEEGHQAIRRGMEQLAADASFNASIVARMQDIDATTDDWDNNPRTVEYGGGHIDAGDAAQTVARAVRGIAESLAEYAKPGSVVAQSGGNIADKGPQVIRAELVGTNQLRIDVAHDQAGGFKALDADAAKGVGWCVQGPGGTVWGSAASLVDGDTLLLTFSGPVPAGGTLFYGYGYGRLAGADGSGRGNAVYDDQGLPIWVAADGLKIGTTTTPTQPRPTTPTPVTNLTLAGTAANDTLVGGAGADTVTGGAGDDDLHGGAGNDRMEGGRGDDGLTLGSGADTVVFTKGDGVDWVVDFTPGTDKLELHGFTAAQVTTKAASYWGMAGLDVLLPNGEKLFLQGVTALGASDLVLKDVPVTAPSGLVLAGTTGNDTLKGGTLPDSLSGGAGHDNLQGNNGDDTLSGGAGNDVLYGGAGNDLLIGGDGDDQMRAQAGNDVITTGAGVDRIYLAKGDGQDRVTDFTLGTDKVVLSGVTAAEITGKVAVVAGVSGFQLTLSDGTSLFLEGVGAVTANQLGLSGSFASGSAPVVAPVMALPATTATVAGTAGDDWLKGGTGADYLQGGAGSDDLQGLGGNDVLRGGQGDDGLTGGAGADLFVFARGDGADWVVDFTRGTDKLRLEGYGASEMVQAVETRWGMAGLAIDLGTAGDEIFLQGVTTALTSADLVFA</sequence>
<feature type="region of interest" description="Disordered" evidence="3">
    <location>
        <begin position="405"/>
        <end position="430"/>
    </location>
</feature>
<evidence type="ECO:0000256" key="2">
    <source>
        <dbReference type="ARBA" id="ARBA00022525"/>
    </source>
</evidence>
<keyword evidence="5" id="KW-1185">Reference proteome</keyword>
<dbReference type="Gene3D" id="2.150.10.10">
    <property type="entry name" value="Serralysin-like metalloprotease, C-terminal"/>
    <property type="match status" value="4"/>
</dbReference>
<comment type="subcellular location">
    <subcellularLocation>
        <location evidence="1">Secreted</location>
    </subcellularLocation>
</comment>
<evidence type="ECO:0000313" key="5">
    <source>
        <dbReference type="Proteomes" id="UP000475385"/>
    </source>
</evidence>
<organism evidence="4 5">
    <name type="scientific">Falsiroseomonas algicola</name>
    <dbReference type="NCBI Taxonomy" id="2716930"/>
    <lineage>
        <taxon>Bacteria</taxon>
        <taxon>Pseudomonadati</taxon>
        <taxon>Pseudomonadota</taxon>
        <taxon>Alphaproteobacteria</taxon>
        <taxon>Acetobacterales</taxon>
        <taxon>Roseomonadaceae</taxon>
        <taxon>Falsiroseomonas</taxon>
    </lineage>
</organism>
<dbReference type="PANTHER" id="PTHR38340">
    <property type="entry name" value="S-LAYER PROTEIN"/>
    <property type="match status" value="1"/>
</dbReference>
<evidence type="ECO:0000256" key="3">
    <source>
        <dbReference type="SAM" id="MobiDB-lite"/>
    </source>
</evidence>
<feature type="compositionally biased region" description="Basic and acidic residues" evidence="3">
    <location>
        <begin position="420"/>
        <end position="429"/>
    </location>
</feature>
<dbReference type="InterPro" id="IPR001343">
    <property type="entry name" value="Hemolysn_Ca-bd"/>
</dbReference>
<dbReference type="Pfam" id="PF00353">
    <property type="entry name" value="HemolysinCabind"/>
    <property type="match status" value="4"/>
</dbReference>
<evidence type="ECO:0000313" key="4">
    <source>
        <dbReference type="EMBL" id="NGM19521.1"/>
    </source>
</evidence>
<reference evidence="4 5" key="1">
    <citation type="submission" date="2020-03" db="EMBL/GenBank/DDBJ databases">
        <title>Roseomonas stagni sp. nov., isolated from pond water in Japan.</title>
        <authorList>
            <person name="Furuhata K."/>
            <person name="Miyamoto H."/>
            <person name="Goto K."/>
        </authorList>
    </citation>
    <scope>NUCLEOTIDE SEQUENCE [LARGE SCALE GENOMIC DNA]</scope>
    <source>
        <strain evidence="4 5">PeD5</strain>
    </source>
</reference>
<dbReference type="EMBL" id="JAAIKB010000002">
    <property type="protein sequence ID" value="NGM19521.1"/>
    <property type="molecule type" value="Genomic_DNA"/>
</dbReference>
<accession>A0A6M1LH25</accession>
<name>A0A6M1LH25_9PROT</name>
<dbReference type="PRINTS" id="PR00313">
    <property type="entry name" value="CABNDNGRPT"/>
</dbReference>
<dbReference type="SUPFAM" id="SSF51120">
    <property type="entry name" value="beta-Roll"/>
    <property type="match status" value="3"/>
</dbReference>
<dbReference type="GO" id="GO:0005509">
    <property type="term" value="F:calcium ion binding"/>
    <property type="evidence" value="ECO:0007669"/>
    <property type="project" value="InterPro"/>
</dbReference>
<dbReference type="PANTHER" id="PTHR38340:SF1">
    <property type="entry name" value="S-LAYER PROTEIN"/>
    <property type="match status" value="1"/>
</dbReference>
<comment type="caution">
    <text evidence="4">The sequence shown here is derived from an EMBL/GenBank/DDBJ whole genome shotgun (WGS) entry which is preliminary data.</text>
</comment>
<dbReference type="InterPro" id="IPR011049">
    <property type="entry name" value="Serralysin-like_metalloprot_C"/>
</dbReference>